<dbReference type="Gene3D" id="3.40.718.10">
    <property type="entry name" value="Isopropylmalate Dehydrogenase"/>
    <property type="match status" value="1"/>
</dbReference>
<dbReference type="EMBL" id="CP096649">
    <property type="protein sequence ID" value="UQK59658.1"/>
    <property type="molecule type" value="Genomic_DNA"/>
</dbReference>
<dbReference type="Proteomes" id="UP000831151">
    <property type="component" value="Chromosome"/>
</dbReference>
<reference evidence="11" key="1">
    <citation type="submission" date="2022-04" db="EMBL/GenBank/DDBJ databases">
        <title>Complete genome sequences of Ezakiella coagulans and Fenollaria massiliensis.</title>
        <authorList>
            <person name="France M.T."/>
            <person name="Clifford J."/>
            <person name="Narina S."/>
            <person name="Rutt L."/>
            <person name="Ravel J."/>
        </authorList>
    </citation>
    <scope>NUCLEOTIDE SEQUENCE</scope>
    <source>
        <strain evidence="11">C0061C2</strain>
    </source>
</reference>
<keyword evidence="4 10" id="KW-0808">Transferase</keyword>
<dbReference type="InterPro" id="IPR012281">
    <property type="entry name" value="Phospholipid_synth_PlsX-like"/>
</dbReference>
<dbReference type="NCBIfam" id="TIGR00182">
    <property type="entry name" value="plsX"/>
    <property type="match status" value="1"/>
</dbReference>
<comment type="catalytic activity">
    <reaction evidence="1 10">
        <text>a fatty acyl-[ACP] + phosphate = an acyl phosphate + holo-[ACP]</text>
        <dbReference type="Rhea" id="RHEA:42292"/>
        <dbReference type="Rhea" id="RHEA-COMP:9685"/>
        <dbReference type="Rhea" id="RHEA-COMP:14125"/>
        <dbReference type="ChEBI" id="CHEBI:43474"/>
        <dbReference type="ChEBI" id="CHEBI:59918"/>
        <dbReference type="ChEBI" id="CHEBI:64479"/>
        <dbReference type="ChEBI" id="CHEBI:138651"/>
        <dbReference type="EC" id="2.3.1.274"/>
    </reaction>
</comment>
<keyword evidence="2 10" id="KW-0963">Cytoplasm</keyword>
<keyword evidence="7 10" id="KW-1208">Phospholipid metabolism</keyword>
<name>A0A9E7DK18_9FIRM</name>
<dbReference type="PIRSF" id="PIRSF002465">
    <property type="entry name" value="Phsphlp_syn_PlsX"/>
    <property type="match status" value="1"/>
</dbReference>
<comment type="function">
    <text evidence="10">Catalyzes the reversible formation of acyl-phosphate (acyl-PO(4)) from acyl-[acyl-carrier-protein] (acyl-ACP). This enzyme utilizes acyl-ACP as fatty acyl donor, but not acyl-CoA.</text>
</comment>
<organism evidence="11 12">
    <name type="scientific">Fenollaria massiliensis</name>
    <dbReference type="NCBI Taxonomy" id="938288"/>
    <lineage>
        <taxon>Bacteria</taxon>
        <taxon>Bacillati</taxon>
        <taxon>Bacillota</taxon>
        <taxon>Clostridia</taxon>
        <taxon>Eubacteriales</taxon>
        <taxon>Fenollaria</taxon>
    </lineage>
</organism>
<evidence type="ECO:0000256" key="2">
    <source>
        <dbReference type="ARBA" id="ARBA00022490"/>
    </source>
</evidence>
<accession>A0A9E7DK18</accession>
<evidence type="ECO:0000256" key="7">
    <source>
        <dbReference type="ARBA" id="ARBA00023264"/>
    </source>
</evidence>
<protein>
    <recommendedName>
        <fullName evidence="8 10">Phosphate acyltransferase</fullName>
        <ecNumber evidence="8 10">2.3.1.274</ecNumber>
    </recommendedName>
    <alternativeName>
        <fullName evidence="10">Acyl-ACP phosphotransacylase</fullName>
    </alternativeName>
    <alternativeName>
        <fullName evidence="10">Acyl-[acyl-carrier-protein]--phosphate acyltransferase</fullName>
    </alternativeName>
    <alternativeName>
        <fullName evidence="10">Phosphate-acyl-ACP acyltransferase</fullName>
    </alternativeName>
</protein>
<evidence type="ECO:0000256" key="6">
    <source>
        <dbReference type="ARBA" id="ARBA00023209"/>
    </source>
</evidence>
<comment type="subcellular location">
    <subcellularLocation>
        <location evidence="10">Cytoplasm</location>
    </subcellularLocation>
    <text evidence="10">Associated with the membrane possibly through PlsY.</text>
</comment>
<evidence type="ECO:0000256" key="9">
    <source>
        <dbReference type="ARBA" id="ARBA00046608"/>
    </source>
</evidence>
<proteinExistence type="inferred from homology"/>
<dbReference type="PANTHER" id="PTHR30100">
    <property type="entry name" value="FATTY ACID/PHOSPHOLIPID SYNTHESIS PROTEIN PLSX"/>
    <property type="match status" value="1"/>
</dbReference>
<dbReference type="PANTHER" id="PTHR30100:SF1">
    <property type="entry name" value="PHOSPHATE ACYLTRANSFERASE"/>
    <property type="match status" value="1"/>
</dbReference>
<keyword evidence="3 10" id="KW-0444">Lipid biosynthesis</keyword>
<dbReference type="GO" id="GO:0008654">
    <property type="term" value="P:phospholipid biosynthetic process"/>
    <property type="evidence" value="ECO:0007669"/>
    <property type="project" value="UniProtKB-KW"/>
</dbReference>
<dbReference type="GO" id="GO:0006633">
    <property type="term" value="P:fatty acid biosynthetic process"/>
    <property type="evidence" value="ECO:0007669"/>
    <property type="project" value="UniProtKB-UniRule"/>
</dbReference>
<comment type="subunit">
    <text evidence="9 10">Homodimer. Probably interacts with PlsY.</text>
</comment>
<evidence type="ECO:0000256" key="8">
    <source>
        <dbReference type="ARBA" id="ARBA00024069"/>
    </source>
</evidence>
<evidence type="ECO:0000256" key="10">
    <source>
        <dbReference type="HAMAP-Rule" id="MF_00019"/>
    </source>
</evidence>
<keyword evidence="12" id="KW-1185">Reference proteome</keyword>
<dbReference type="RefSeq" id="WP_249243044.1">
    <property type="nucleotide sequence ID" value="NZ_CP096649.1"/>
</dbReference>
<dbReference type="AlphaFoldDB" id="A0A9E7DK18"/>
<dbReference type="HAMAP" id="MF_00019">
    <property type="entry name" value="PlsX"/>
    <property type="match status" value="1"/>
</dbReference>
<evidence type="ECO:0000313" key="12">
    <source>
        <dbReference type="Proteomes" id="UP000831151"/>
    </source>
</evidence>
<keyword evidence="6 10" id="KW-0594">Phospholipid biosynthesis</keyword>
<gene>
    <name evidence="10 11" type="primary">plsX</name>
    <name evidence="11" type="ORF">M1R53_03160</name>
</gene>
<dbReference type="KEGG" id="fms:M1R53_03160"/>
<comment type="similarity">
    <text evidence="10">Belongs to the PlsX family.</text>
</comment>
<evidence type="ECO:0000256" key="3">
    <source>
        <dbReference type="ARBA" id="ARBA00022516"/>
    </source>
</evidence>
<comment type="pathway">
    <text evidence="10">Lipid metabolism; phospholipid metabolism.</text>
</comment>
<evidence type="ECO:0000256" key="1">
    <source>
        <dbReference type="ARBA" id="ARBA00001232"/>
    </source>
</evidence>
<dbReference type="GO" id="GO:0043811">
    <property type="term" value="F:phosphate:acyl-[acyl carrier protein] acyltransferase activity"/>
    <property type="evidence" value="ECO:0007669"/>
    <property type="project" value="UniProtKB-UniRule"/>
</dbReference>
<dbReference type="SUPFAM" id="SSF53659">
    <property type="entry name" value="Isocitrate/Isopropylmalate dehydrogenase-like"/>
    <property type="match status" value="1"/>
</dbReference>
<dbReference type="Pfam" id="PF02504">
    <property type="entry name" value="FA_synthesis"/>
    <property type="match status" value="1"/>
</dbReference>
<keyword evidence="11" id="KW-0012">Acyltransferase</keyword>
<dbReference type="EC" id="2.3.1.274" evidence="8 10"/>
<sequence>MKLLIDTQGGDKAPIAMLNAVQMAKKENNSLDFVLFGDKKDIEEVLGADAKNYEIVQTEDIITNEDEAALSIRKKDKASIVLASKYLVEHEDADAFISAGSTGALLAAAMLIVKRIDGFKRASIPTFLPGLKGPTLLLDSGANVDCEPEFIYEFAKLGSKYVEKLLGIQNPKVALVSNGAEAKKGNELTKKAHEILKNSELNFIGNIEANEILTTEADIIVQDGFVGNVILKELEGMSKVFVGNVKNFIMQDNKYFSSDEMKMLFMKDLMSLMGLTKYGGSPVLGVNKAIIKAHGNSDEKAFYLAIKNTVDFVNSGVIEYLKEN</sequence>
<evidence type="ECO:0000256" key="5">
    <source>
        <dbReference type="ARBA" id="ARBA00023098"/>
    </source>
</evidence>
<evidence type="ECO:0000313" key="11">
    <source>
        <dbReference type="EMBL" id="UQK59658.1"/>
    </source>
</evidence>
<dbReference type="GO" id="GO:0005737">
    <property type="term" value="C:cytoplasm"/>
    <property type="evidence" value="ECO:0007669"/>
    <property type="project" value="UniProtKB-SubCell"/>
</dbReference>
<evidence type="ECO:0000256" key="4">
    <source>
        <dbReference type="ARBA" id="ARBA00022679"/>
    </source>
</evidence>
<dbReference type="InterPro" id="IPR003664">
    <property type="entry name" value="FA_synthesis"/>
</dbReference>
<keyword evidence="5 10" id="KW-0443">Lipid metabolism</keyword>